<feature type="region of interest" description="Disordered" evidence="1">
    <location>
        <begin position="128"/>
        <end position="153"/>
    </location>
</feature>
<comment type="caution">
    <text evidence="3">The sequence shown here is derived from an EMBL/GenBank/DDBJ whole genome shotgun (WGS) entry which is preliminary data.</text>
</comment>
<evidence type="ECO:0000313" key="4">
    <source>
        <dbReference type="Proteomes" id="UP001268542"/>
    </source>
</evidence>
<dbReference type="RefSeq" id="WP_315735092.1">
    <property type="nucleotide sequence ID" value="NZ_JAVYII010000008.1"/>
</dbReference>
<reference evidence="3 4" key="1">
    <citation type="submission" date="2023-08" db="EMBL/GenBank/DDBJ databases">
        <title>Nocardioides seae sp. nov., a bacterium isolated from a soil.</title>
        <authorList>
            <person name="Wang X."/>
        </authorList>
    </citation>
    <scope>NUCLEOTIDE SEQUENCE [LARGE SCALE GENOMIC DNA]</scope>
    <source>
        <strain evidence="3 4">YZH12</strain>
    </source>
</reference>
<proteinExistence type="predicted"/>
<feature type="transmembrane region" description="Helical" evidence="2">
    <location>
        <begin position="57"/>
        <end position="85"/>
    </location>
</feature>
<evidence type="ECO:0000256" key="1">
    <source>
        <dbReference type="SAM" id="MobiDB-lite"/>
    </source>
</evidence>
<dbReference type="PROSITE" id="PS00191">
    <property type="entry name" value="CYTOCHROME_B5_1"/>
    <property type="match status" value="1"/>
</dbReference>
<accession>A0ABU3Q056</accession>
<dbReference type="InterPro" id="IPR036779">
    <property type="entry name" value="LysM_dom_sf"/>
</dbReference>
<evidence type="ECO:0000256" key="2">
    <source>
        <dbReference type="SAM" id="Phobius"/>
    </source>
</evidence>
<feature type="compositionally biased region" description="Low complexity" evidence="1">
    <location>
        <begin position="128"/>
        <end position="142"/>
    </location>
</feature>
<dbReference type="Gene3D" id="3.10.350.10">
    <property type="entry name" value="LysM domain"/>
    <property type="match status" value="2"/>
</dbReference>
<gene>
    <name evidence="3" type="ORF">RDV89_17495</name>
</gene>
<feature type="transmembrane region" description="Helical" evidence="2">
    <location>
        <begin position="12"/>
        <end position="37"/>
    </location>
</feature>
<evidence type="ECO:0000313" key="3">
    <source>
        <dbReference type="EMBL" id="MDT9594887.1"/>
    </source>
</evidence>
<dbReference type="PANTHER" id="PTHR34700">
    <property type="entry name" value="POTASSIUM BINDING PROTEIN KBP"/>
    <property type="match status" value="1"/>
</dbReference>
<feature type="region of interest" description="Disordered" evidence="1">
    <location>
        <begin position="297"/>
        <end position="355"/>
    </location>
</feature>
<dbReference type="PANTHER" id="PTHR34700:SF4">
    <property type="entry name" value="PHAGE-LIKE ELEMENT PBSX PROTEIN XKDP"/>
    <property type="match status" value="1"/>
</dbReference>
<keyword evidence="2" id="KW-0472">Membrane</keyword>
<keyword evidence="4" id="KW-1185">Reference proteome</keyword>
<dbReference type="Proteomes" id="UP001268542">
    <property type="component" value="Unassembled WGS sequence"/>
</dbReference>
<feature type="compositionally biased region" description="Pro residues" evidence="1">
    <location>
        <begin position="326"/>
        <end position="345"/>
    </location>
</feature>
<feature type="region of interest" description="Disordered" evidence="1">
    <location>
        <begin position="1041"/>
        <end position="1071"/>
    </location>
</feature>
<dbReference type="EMBL" id="JAVYII010000008">
    <property type="protein sequence ID" value="MDT9594887.1"/>
    <property type="molecule type" value="Genomic_DNA"/>
</dbReference>
<organism evidence="3 4">
    <name type="scientific">Nocardioides imazamoxiresistens</name>
    <dbReference type="NCBI Taxonomy" id="3231893"/>
    <lineage>
        <taxon>Bacteria</taxon>
        <taxon>Bacillati</taxon>
        <taxon>Actinomycetota</taxon>
        <taxon>Actinomycetes</taxon>
        <taxon>Propionibacteriales</taxon>
        <taxon>Nocardioidaceae</taxon>
        <taxon>Nocardioides</taxon>
    </lineage>
</organism>
<dbReference type="InterPro" id="IPR018506">
    <property type="entry name" value="Cyt_B5_heme-BS"/>
</dbReference>
<protein>
    <submittedName>
        <fullName evidence="3">LysM peptidoglycan-binding domain-containing protein</fullName>
    </submittedName>
</protein>
<name>A0ABU3Q056_9ACTN</name>
<feature type="transmembrane region" description="Helical" evidence="2">
    <location>
        <begin position="106"/>
        <end position="129"/>
    </location>
</feature>
<dbReference type="InterPro" id="IPR052196">
    <property type="entry name" value="Bact_Kbp"/>
</dbReference>
<keyword evidence="2" id="KW-0812">Transmembrane</keyword>
<keyword evidence="2" id="KW-1133">Transmembrane helix</keyword>
<sequence>MEPQTTGRVGQVARGVAAALAIIAIAVLPPWLLIAGIGNPWPDSGISLDRPLGTDAILGLLAVVVWIGWIQFVVCTLVEVVATVGSRQARRVPIAFGVQQDLARKLVVAVLAMLVTTSVVSTATAAAAAPTGGSPTGIAPAASETPQASEHDNEALVETATRSVTVERMDSLWSIAERELGEGERWTEIAELNDGRIMADGSTFGPDSVLGVGWELDVPVPTPTVGSSTDPAAQHVVAPGESLWQIAEDATGDGARYGELFDATRDHPQPGGGVLTDPRHIEPGWVVRLPADFAPLAPDVPTLDGDAAGHEPPADAEGLGSQPGASPRPTPVDELPQPPQRPEVAPPAATASGDGVDSIEFAHADDDGVAASAEITALRALLATATLLAAGAFAALITNRARQFRHRRPGRAIAPVEAGDGLVEHAVIDGGSEAAEVATWIDRALRGLGEECRRAGTAPPNVGAARLGEQDLTLHLIDRAATAPPNGWRVAADGSAWVLGRDQDPQVEWDERPAPYPALVAVGRDAQGDLWLLDAEATGGIDVICDGALSAARGDQQTCDVLRFLVAELALNAWAVGTRVHVPHELGRSVARINPDRVKLSDPVAVRAALAKARADEAESLDAMAMEPLAMRLASPDSAGPVVVVLGDVEDGDVRSASRTRAVVVDGSNDGRTRAADGRTRLSLISGGRGRIAPWDVELAEVFALGDEQAVGLGRLLTATSTTRDVAVPARVATSELAGAMRVDGSALNAVVRSAPLSADTSTDNVEYDERSLLPAAPTVYVERAATTADDVERLGATVDDEEAARILALDPTLDDDVEAWFDPESPRPKIQVFGPVVVHAKGEPVRNIGGTTEFLIYLACHENGVTAERAAVALEWSEATVHNRARDARTFLGPHPGGEDWLPDATRTPAARQRGVPIYQLHPGVLFSADLFRRLRLRAQAQGEAGIHSLETALRLVEGRPFDALRRRGYGWLFEGEPLQHHLTAAVTDCAHVIASRSIVSGDLTLARWACEVSLRADEHSDVPRLDLDAVAIAQSSRGRPTYQNCVSPSGEGEDPPFRTELVGQRASDG</sequence>